<dbReference type="STRING" id="33528.ENSGAFP00000030595"/>
<keyword evidence="10" id="KW-1185">Reference proteome</keyword>
<dbReference type="InterPro" id="IPR013022">
    <property type="entry name" value="Xyl_isomerase-like_TIM-brl"/>
</dbReference>
<reference evidence="9 10" key="1">
    <citation type="journal article" date="2018" name="G3 (Bethesda)">
        <title>A High-Quality Reference Genome for the Invasive Mosquitofish Gambusia affinis Using a Chicago Library.</title>
        <authorList>
            <person name="Hoffberg S.L."/>
            <person name="Troendle N.J."/>
            <person name="Glenn T.C."/>
            <person name="Mahmud O."/>
            <person name="Louha S."/>
            <person name="Chalopin D."/>
            <person name="Bennetzen J.L."/>
            <person name="Mauricio R."/>
        </authorList>
    </citation>
    <scope>NUCLEOTIDE SEQUENCE [LARGE SCALE GENOMIC DNA]</scope>
    <source>
        <strain evidence="9">NE01/NJP1002.9</strain>
        <tissue evidence="9">Muscle</tissue>
    </source>
</reference>
<protein>
    <recommendedName>
        <fullName evidence="8">Xylose isomerase-like TIM barrel domain-containing protein</fullName>
    </recommendedName>
</protein>
<name>A0A315VFX3_GAMAF</name>
<evidence type="ECO:0000256" key="1">
    <source>
        <dbReference type="ARBA" id="ARBA00001947"/>
    </source>
</evidence>
<dbReference type="GO" id="GO:0003906">
    <property type="term" value="F:DNA-(apurinic or apyrimidinic site) endonuclease activity"/>
    <property type="evidence" value="ECO:0007669"/>
    <property type="project" value="TreeGrafter"/>
</dbReference>
<comment type="caution">
    <text evidence="9">The sequence shown here is derived from an EMBL/GenBank/DDBJ whole genome shotgun (WGS) entry which is preliminary data.</text>
</comment>
<dbReference type="GO" id="GO:0008081">
    <property type="term" value="F:phosphoric diester hydrolase activity"/>
    <property type="evidence" value="ECO:0007669"/>
    <property type="project" value="TreeGrafter"/>
</dbReference>
<dbReference type="Gene3D" id="3.20.20.150">
    <property type="entry name" value="Divalent-metal-dependent TIM barrel enzymes"/>
    <property type="match status" value="1"/>
</dbReference>
<dbReference type="EMBL" id="NHOQ01001879">
    <property type="protein sequence ID" value="PWA21929.1"/>
    <property type="molecule type" value="Genomic_DNA"/>
</dbReference>
<keyword evidence="3" id="KW-0479">Metal-binding</keyword>
<sequence>MWLARSSCGESFSFVCRFNEIRLLRMAADRKRKSEGLGDETEEEEGGNRRRRIRINNKYIGAHVGIQGGIWKAVESSAALGAGTFALFLGSQRSWKRPALDPAAADRFQEKCSALGFDPDHILPHGSYLMNCGSPKDASRSPRVGRSSDFALRSAADVSEKSRALLVDELSRCSRLGLRLYNFHPGSSLGAISTQQCLDKIAAAINHAHQQTPAVVTVLENMSGQGSTVGGRFCELRRIIDRVRDRSRVGVCLDTCHAFAAGHDLAADGGVAAMLDQFDQEVGLRYLRAVHLNDSKGKLGCHLDRHEDIGKGNIGLSAFRDAVNEPRLDGVPLILETPGRPGFQDGEQIELLYSLSDVFTSLHQQEVWFDMNEPVQTWRRSETGSGVPGWKIGPAHRKCLSSESSAMKRRLLLPPPQAACASVRPDGE</sequence>
<dbReference type="PANTHER" id="PTHR21445:SF0">
    <property type="entry name" value="APURINIC-APYRIMIDINIC ENDONUCLEASE"/>
    <property type="match status" value="1"/>
</dbReference>
<dbReference type="Proteomes" id="UP000250572">
    <property type="component" value="Unassembled WGS sequence"/>
</dbReference>
<evidence type="ECO:0000256" key="5">
    <source>
        <dbReference type="ARBA" id="ARBA00022801"/>
    </source>
</evidence>
<dbReference type="GO" id="GO:0005739">
    <property type="term" value="C:mitochondrion"/>
    <property type="evidence" value="ECO:0007669"/>
    <property type="project" value="TreeGrafter"/>
</dbReference>
<comment type="cofactor">
    <cofactor evidence="1">
        <name>Zn(2+)</name>
        <dbReference type="ChEBI" id="CHEBI:29105"/>
    </cofactor>
</comment>
<dbReference type="HAMAP" id="MF_00152">
    <property type="entry name" value="Nfo"/>
    <property type="match status" value="1"/>
</dbReference>
<dbReference type="GO" id="GO:0005634">
    <property type="term" value="C:nucleus"/>
    <property type="evidence" value="ECO:0007669"/>
    <property type="project" value="TreeGrafter"/>
</dbReference>
<dbReference type="GO" id="GO:0006284">
    <property type="term" value="P:base-excision repair"/>
    <property type="evidence" value="ECO:0007669"/>
    <property type="project" value="TreeGrafter"/>
</dbReference>
<dbReference type="FunFam" id="3.20.20.150:FF:000001">
    <property type="entry name" value="Probable endonuclease 4"/>
    <property type="match status" value="1"/>
</dbReference>
<comment type="similarity">
    <text evidence="2">Belongs to the AP endonuclease 2 family.</text>
</comment>
<dbReference type="InterPro" id="IPR018246">
    <property type="entry name" value="AP_endonuc_F2_Zn_BS"/>
</dbReference>
<gene>
    <name evidence="9" type="ORF">CCH79_00015663</name>
</gene>
<dbReference type="GO" id="GO:0008270">
    <property type="term" value="F:zinc ion binding"/>
    <property type="evidence" value="ECO:0007669"/>
    <property type="project" value="InterPro"/>
</dbReference>
<dbReference type="AlphaFoldDB" id="A0A315VFX3"/>
<dbReference type="PROSITE" id="PS00730">
    <property type="entry name" value="AP_NUCLEASE_F2_2"/>
    <property type="match status" value="1"/>
</dbReference>
<feature type="domain" description="Xylose isomerase-like TIM barrel" evidence="8">
    <location>
        <begin position="77"/>
        <end position="344"/>
    </location>
</feature>
<dbReference type="PANTHER" id="PTHR21445">
    <property type="entry name" value="ENDONUCLEASE IV ENDODEOXYRIBONUCLEASE IV"/>
    <property type="match status" value="1"/>
</dbReference>
<evidence type="ECO:0000256" key="4">
    <source>
        <dbReference type="ARBA" id="ARBA00022763"/>
    </source>
</evidence>
<evidence type="ECO:0000256" key="6">
    <source>
        <dbReference type="ARBA" id="ARBA00022833"/>
    </source>
</evidence>
<proteinExistence type="inferred from homology"/>
<evidence type="ECO:0000259" key="8">
    <source>
        <dbReference type="Pfam" id="PF01261"/>
    </source>
</evidence>
<dbReference type="NCBIfam" id="TIGR00587">
    <property type="entry name" value="nfo"/>
    <property type="match status" value="1"/>
</dbReference>
<accession>A0A315VFX3</accession>
<dbReference type="PROSITE" id="PS00729">
    <property type="entry name" value="AP_NUCLEASE_F2_1"/>
    <property type="match status" value="1"/>
</dbReference>
<keyword evidence="5" id="KW-0378">Hydrolase</keyword>
<keyword evidence="7" id="KW-0234">DNA repair</keyword>
<dbReference type="PROSITE" id="PS00731">
    <property type="entry name" value="AP_NUCLEASE_F2_3"/>
    <property type="match status" value="1"/>
</dbReference>
<dbReference type="SMART" id="SM00518">
    <property type="entry name" value="AP2Ec"/>
    <property type="match status" value="1"/>
</dbReference>
<evidence type="ECO:0000256" key="3">
    <source>
        <dbReference type="ARBA" id="ARBA00022723"/>
    </source>
</evidence>
<keyword evidence="6" id="KW-0862">Zinc</keyword>
<keyword evidence="4" id="KW-0227">DNA damage</keyword>
<dbReference type="GO" id="GO:0003677">
    <property type="term" value="F:DNA binding"/>
    <property type="evidence" value="ECO:0007669"/>
    <property type="project" value="InterPro"/>
</dbReference>
<dbReference type="Pfam" id="PF01261">
    <property type="entry name" value="AP_endonuc_2"/>
    <property type="match status" value="1"/>
</dbReference>
<dbReference type="CDD" id="cd00019">
    <property type="entry name" value="AP2Ec"/>
    <property type="match status" value="1"/>
</dbReference>
<organism evidence="9 10">
    <name type="scientific">Gambusia affinis</name>
    <name type="common">Western mosquitofish</name>
    <name type="synonym">Heterandria affinis</name>
    <dbReference type="NCBI Taxonomy" id="33528"/>
    <lineage>
        <taxon>Eukaryota</taxon>
        <taxon>Metazoa</taxon>
        <taxon>Chordata</taxon>
        <taxon>Craniata</taxon>
        <taxon>Vertebrata</taxon>
        <taxon>Euteleostomi</taxon>
        <taxon>Actinopterygii</taxon>
        <taxon>Neopterygii</taxon>
        <taxon>Teleostei</taxon>
        <taxon>Neoteleostei</taxon>
        <taxon>Acanthomorphata</taxon>
        <taxon>Ovalentaria</taxon>
        <taxon>Atherinomorphae</taxon>
        <taxon>Cyprinodontiformes</taxon>
        <taxon>Poeciliidae</taxon>
        <taxon>Poeciliinae</taxon>
        <taxon>Gambusia</taxon>
    </lineage>
</organism>
<evidence type="ECO:0000256" key="7">
    <source>
        <dbReference type="ARBA" id="ARBA00023204"/>
    </source>
</evidence>
<evidence type="ECO:0000313" key="10">
    <source>
        <dbReference type="Proteomes" id="UP000250572"/>
    </source>
</evidence>
<evidence type="ECO:0000256" key="2">
    <source>
        <dbReference type="ARBA" id="ARBA00005340"/>
    </source>
</evidence>
<dbReference type="InterPro" id="IPR036237">
    <property type="entry name" value="Xyl_isomerase-like_sf"/>
</dbReference>
<dbReference type="SUPFAM" id="SSF51658">
    <property type="entry name" value="Xylose isomerase-like"/>
    <property type="match status" value="1"/>
</dbReference>
<evidence type="ECO:0000313" key="9">
    <source>
        <dbReference type="EMBL" id="PWA21929.1"/>
    </source>
</evidence>
<dbReference type="PROSITE" id="PS51432">
    <property type="entry name" value="AP_NUCLEASE_F2_4"/>
    <property type="match status" value="1"/>
</dbReference>
<dbReference type="InterPro" id="IPR001719">
    <property type="entry name" value="AP_endonuc_2"/>
</dbReference>